<feature type="non-terminal residue" evidence="1">
    <location>
        <position position="63"/>
    </location>
</feature>
<proteinExistence type="predicted"/>
<protein>
    <submittedName>
        <fullName evidence="1">Uncharacterized protein</fullName>
    </submittedName>
</protein>
<dbReference type="EMBL" id="JAIXMP010000016">
    <property type="protein sequence ID" value="KAI9260612.1"/>
    <property type="molecule type" value="Genomic_DNA"/>
</dbReference>
<dbReference type="AlphaFoldDB" id="A0AAD5K8H5"/>
<organism evidence="1 2">
    <name type="scientific">Phascolomyces articulosus</name>
    <dbReference type="NCBI Taxonomy" id="60185"/>
    <lineage>
        <taxon>Eukaryota</taxon>
        <taxon>Fungi</taxon>
        <taxon>Fungi incertae sedis</taxon>
        <taxon>Mucoromycota</taxon>
        <taxon>Mucoromycotina</taxon>
        <taxon>Mucoromycetes</taxon>
        <taxon>Mucorales</taxon>
        <taxon>Lichtheimiaceae</taxon>
        <taxon>Phascolomyces</taxon>
    </lineage>
</organism>
<keyword evidence="2" id="KW-1185">Reference proteome</keyword>
<name>A0AAD5K8H5_9FUNG</name>
<gene>
    <name evidence="1" type="ORF">BDA99DRAFT_427210</name>
</gene>
<evidence type="ECO:0000313" key="1">
    <source>
        <dbReference type="EMBL" id="KAI9260612.1"/>
    </source>
</evidence>
<reference evidence="1" key="2">
    <citation type="submission" date="2023-02" db="EMBL/GenBank/DDBJ databases">
        <authorList>
            <consortium name="DOE Joint Genome Institute"/>
            <person name="Mondo S.J."/>
            <person name="Chang Y."/>
            <person name="Wang Y."/>
            <person name="Ahrendt S."/>
            <person name="Andreopoulos W."/>
            <person name="Barry K."/>
            <person name="Beard J."/>
            <person name="Benny G.L."/>
            <person name="Blankenship S."/>
            <person name="Bonito G."/>
            <person name="Cuomo C."/>
            <person name="Desiro A."/>
            <person name="Gervers K.A."/>
            <person name="Hundley H."/>
            <person name="Kuo A."/>
            <person name="LaButti K."/>
            <person name="Lang B.F."/>
            <person name="Lipzen A."/>
            <person name="O'Donnell K."/>
            <person name="Pangilinan J."/>
            <person name="Reynolds N."/>
            <person name="Sandor L."/>
            <person name="Smith M.W."/>
            <person name="Tsang A."/>
            <person name="Grigoriev I.V."/>
            <person name="Stajich J.E."/>
            <person name="Spatafora J.W."/>
        </authorList>
    </citation>
    <scope>NUCLEOTIDE SEQUENCE</scope>
    <source>
        <strain evidence="1">RSA 2281</strain>
    </source>
</reference>
<dbReference type="Proteomes" id="UP001209540">
    <property type="component" value="Unassembled WGS sequence"/>
</dbReference>
<evidence type="ECO:0000313" key="2">
    <source>
        <dbReference type="Proteomes" id="UP001209540"/>
    </source>
</evidence>
<comment type="caution">
    <text evidence="1">The sequence shown here is derived from an EMBL/GenBank/DDBJ whole genome shotgun (WGS) entry which is preliminary data.</text>
</comment>
<reference evidence="1" key="1">
    <citation type="journal article" date="2022" name="IScience">
        <title>Evolution of zygomycete secretomes and the origins of terrestrial fungal ecologies.</title>
        <authorList>
            <person name="Chang Y."/>
            <person name="Wang Y."/>
            <person name="Mondo S."/>
            <person name="Ahrendt S."/>
            <person name="Andreopoulos W."/>
            <person name="Barry K."/>
            <person name="Beard J."/>
            <person name="Benny G.L."/>
            <person name="Blankenship S."/>
            <person name="Bonito G."/>
            <person name="Cuomo C."/>
            <person name="Desiro A."/>
            <person name="Gervers K.A."/>
            <person name="Hundley H."/>
            <person name="Kuo A."/>
            <person name="LaButti K."/>
            <person name="Lang B.F."/>
            <person name="Lipzen A."/>
            <person name="O'Donnell K."/>
            <person name="Pangilinan J."/>
            <person name="Reynolds N."/>
            <person name="Sandor L."/>
            <person name="Smith M.E."/>
            <person name="Tsang A."/>
            <person name="Grigoriev I.V."/>
            <person name="Stajich J.E."/>
            <person name="Spatafora J.W."/>
        </authorList>
    </citation>
    <scope>NUCLEOTIDE SEQUENCE</scope>
    <source>
        <strain evidence="1">RSA 2281</strain>
    </source>
</reference>
<accession>A0AAD5K8H5</accession>
<sequence>MSAEVEGAASFAQLIKCVLTNFHLLYRDHQPLTTNHERSFFVSYVVPGLLALSKVSDTVSFTW</sequence>